<dbReference type="CDD" id="cd01141">
    <property type="entry name" value="TroA_d"/>
    <property type="match status" value="1"/>
</dbReference>
<dbReference type="PANTHER" id="PTHR30535">
    <property type="entry name" value="VITAMIN B12-BINDING PROTEIN"/>
    <property type="match status" value="1"/>
</dbReference>
<dbReference type="OrthoDB" id="9812528at2"/>
<dbReference type="PROSITE" id="PS51257">
    <property type="entry name" value="PROKAR_LIPOPROTEIN"/>
    <property type="match status" value="1"/>
</dbReference>
<dbReference type="SUPFAM" id="SSF53807">
    <property type="entry name" value="Helical backbone' metal receptor"/>
    <property type="match status" value="1"/>
</dbReference>
<feature type="transmembrane region" description="Helical" evidence="2">
    <location>
        <begin position="12"/>
        <end position="28"/>
    </location>
</feature>
<dbReference type="AlphaFoldDB" id="A0A0C1UCH7"/>
<dbReference type="InterPro" id="IPR050902">
    <property type="entry name" value="ABC_Transporter_SBP"/>
</dbReference>
<dbReference type="SUPFAM" id="SSF55383">
    <property type="entry name" value="Copper amine oxidase, domain N"/>
    <property type="match status" value="1"/>
</dbReference>
<dbReference type="InterPro" id="IPR012854">
    <property type="entry name" value="Cu_amine_oxidase-like_N"/>
</dbReference>
<organism evidence="4 5">
    <name type="scientific">Clostridium argentinense CDC 2741</name>
    <dbReference type="NCBI Taxonomy" id="1418104"/>
    <lineage>
        <taxon>Bacteria</taxon>
        <taxon>Bacillati</taxon>
        <taxon>Bacillota</taxon>
        <taxon>Clostridia</taxon>
        <taxon>Eubacteriales</taxon>
        <taxon>Clostridiaceae</taxon>
        <taxon>Clostridium</taxon>
    </lineage>
</organism>
<dbReference type="Pfam" id="PF07833">
    <property type="entry name" value="Cu_amine_oxidN1"/>
    <property type="match status" value="1"/>
</dbReference>
<dbReference type="Gene3D" id="3.40.50.1980">
    <property type="entry name" value="Nitrogenase molybdenum iron protein domain"/>
    <property type="match status" value="2"/>
</dbReference>
<evidence type="ECO:0000313" key="5">
    <source>
        <dbReference type="Proteomes" id="UP000031366"/>
    </source>
</evidence>
<dbReference type="PANTHER" id="PTHR30535:SF34">
    <property type="entry name" value="MOLYBDATE-BINDING PROTEIN MOLA"/>
    <property type="match status" value="1"/>
</dbReference>
<keyword evidence="2" id="KW-1133">Transmembrane helix</keyword>
<dbReference type="EMBL" id="AYSO01000020">
    <property type="protein sequence ID" value="KIE45245.1"/>
    <property type="molecule type" value="Genomic_DNA"/>
</dbReference>
<evidence type="ECO:0000313" key="4">
    <source>
        <dbReference type="EMBL" id="KIE45245.1"/>
    </source>
</evidence>
<protein>
    <submittedName>
        <fullName evidence="4">Periplasmic binding family protein</fullName>
    </submittedName>
</protein>
<gene>
    <name evidence="4" type="ORF">U732_463</name>
</gene>
<comment type="caution">
    <text evidence="4">The sequence shown here is derived from an EMBL/GenBank/DDBJ whole genome shotgun (WGS) entry which is preliminary data.</text>
</comment>
<proteinExistence type="inferred from homology"/>
<feature type="domain" description="Fe/B12 periplasmic-binding" evidence="3">
    <location>
        <begin position="204"/>
        <end position="474"/>
    </location>
</feature>
<evidence type="ECO:0000256" key="2">
    <source>
        <dbReference type="SAM" id="Phobius"/>
    </source>
</evidence>
<accession>A0A0C1UCH7</accession>
<dbReference type="Pfam" id="PF01497">
    <property type="entry name" value="Peripla_BP_2"/>
    <property type="match status" value="1"/>
</dbReference>
<dbReference type="InterPro" id="IPR002491">
    <property type="entry name" value="ABC_transptr_periplasmic_BD"/>
</dbReference>
<keyword evidence="5" id="KW-1185">Reference proteome</keyword>
<keyword evidence="2" id="KW-0472">Membrane</keyword>
<evidence type="ECO:0000256" key="1">
    <source>
        <dbReference type="ARBA" id="ARBA00008814"/>
    </source>
</evidence>
<name>A0A0C1UCH7_9CLOT</name>
<dbReference type="RefSeq" id="WP_039636339.1">
    <property type="nucleotide sequence ID" value="NZ_AYSO01000020.1"/>
</dbReference>
<dbReference type="PROSITE" id="PS50983">
    <property type="entry name" value="FE_B12_PBP"/>
    <property type="match status" value="1"/>
</dbReference>
<keyword evidence="2" id="KW-0812">Transmembrane</keyword>
<reference evidence="4 5" key="1">
    <citation type="journal article" date="2015" name="Infect. Genet. Evol.">
        <title>Genomic sequences of six botulinum neurotoxin-producing strains representing three clostridial species illustrate the mobility and diversity of botulinum neurotoxin genes.</title>
        <authorList>
            <person name="Smith T.J."/>
            <person name="Hill K.K."/>
            <person name="Xie G."/>
            <person name="Foley B.T."/>
            <person name="Williamson C.H."/>
            <person name="Foster J.T."/>
            <person name="Johnson S.L."/>
            <person name="Chertkov O."/>
            <person name="Teshima H."/>
            <person name="Gibbons H.S."/>
            <person name="Johnsky L.A."/>
            <person name="Karavis M.A."/>
            <person name="Smith L.A."/>
        </authorList>
    </citation>
    <scope>NUCLEOTIDE SEQUENCE [LARGE SCALE GENOMIC DNA]</scope>
    <source>
        <strain evidence="4 5">CDC 2741</strain>
    </source>
</reference>
<evidence type="ECO:0000259" key="3">
    <source>
        <dbReference type="PROSITE" id="PS50983"/>
    </source>
</evidence>
<comment type="similarity">
    <text evidence="1">Belongs to the bacterial solute-binding protein 8 family.</text>
</comment>
<dbReference type="Proteomes" id="UP000031366">
    <property type="component" value="Unassembled WGS sequence"/>
</dbReference>
<dbReference type="STRING" id="29341.RSJ17_05125"/>
<dbReference type="InterPro" id="IPR036582">
    <property type="entry name" value="Mao_N_sf"/>
</dbReference>
<sequence>MNLKSKKKNNKYILLIMLVTVLLVVFTGCSNNTGKGDKAELIIDSNDTKNTVSTKIENEKVYVSLKEAFEFLGGKCDIEGNNANITKDKDTVKVDLTSKDAYVNSTKVTMSDMPKVINKDIYVPIDFLNESMDARVTYDKENKTLNIRTEMPLLYTKSFSVQYLKGGLKKVVDGDKRTFILVPDGKTVPEEYKNEVVIKTPIKNVLTASTTQACLLRPINELSSISGVTTAADQWQIEEVKKNIESGKITFVGKGSAPDYEKISSLKPEIVFVYSGPAGQQAMMEKLDELKISYAVDNEYLEESPFGRVEWMKFLAAFYDKEEEAEKYFNKAIETVKEETKKIENMDKPKISWGFISKGEVYVPKSGSYVAEMIKMAGGEYIFDDLGTGNGKISIEEFYAKSKDADILIYSSTSQWNPTLKSILDQAPTLEKTNPVKNNNVWCFHPDYWQSTDKVDELIIDLINIFHNQKDNKEIKHYIKY</sequence>
<dbReference type="Gene3D" id="3.30.457.10">
    <property type="entry name" value="Copper amine oxidase-like, N-terminal domain"/>
    <property type="match status" value="1"/>
</dbReference>